<dbReference type="PROSITE" id="PS50110">
    <property type="entry name" value="RESPONSE_REGULATORY"/>
    <property type="match status" value="1"/>
</dbReference>
<dbReference type="GO" id="GO:0000160">
    <property type="term" value="P:phosphorelay signal transduction system"/>
    <property type="evidence" value="ECO:0007669"/>
    <property type="project" value="InterPro"/>
</dbReference>
<sequence>MKNQKDIIILIAEDDDGHAELIIEGLRETGLKNEIVRFSDGQELWDYLHSQCREEMLENNQEFLILLDINMPRMDGITVLERIKNDVCLKDIPVMMLTTTDDPREVERCYQLGCNV</sequence>
<gene>
    <name evidence="2" type="primary">rcp1_6</name>
    <name evidence="2" type="ORF">SDC9_199248</name>
</gene>
<dbReference type="EMBL" id="VSSQ01116878">
    <property type="protein sequence ID" value="MPN51600.1"/>
    <property type="molecule type" value="Genomic_DNA"/>
</dbReference>
<comment type="caution">
    <text evidence="2">The sequence shown here is derived from an EMBL/GenBank/DDBJ whole genome shotgun (WGS) entry which is preliminary data.</text>
</comment>
<dbReference type="SUPFAM" id="SSF52172">
    <property type="entry name" value="CheY-like"/>
    <property type="match status" value="1"/>
</dbReference>
<dbReference type="SMART" id="SM00448">
    <property type="entry name" value="REC"/>
    <property type="match status" value="1"/>
</dbReference>
<dbReference type="InterPro" id="IPR001789">
    <property type="entry name" value="Sig_transdc_resp-reg_receiver"/>
</dbReference>
<evidence type="ECO:0000259" key="1">
    <source>
        <dbReference type="PROSITE" id="PS50110"/>
    </source>
</evidence>
<protein>
    <submittedName>
        <fullName evidence="2">Response regulator rcp1</fullName>
    </submittedName>
</protein>
<reference evidence="2" key="1">
    <citation type="submission" date="2019-08" db="EMBL/GenBank/DDBJ databases">
        <authorList>
            <person name="Kucharzyk K."/>
            <person name="Murdoch R.W."/>
            <person name="Higgins S."/>
            <person name="Loffler F."/>
        </authorList>
    </citation>
    <scope>NUCLEOTIDE SEQUENCE</scope>
</reference>
<dbReference type="Pfam" id="PF00072">
    <property type="entry name" value="Response_reg"/>
    <property type="match status" value="1"/>
</dbReference>
<dbReference type="AlphaFoldDB" id="A0A645IKG5"/>
<dbReference type="PANTHER" id="PTHR44520">
    <property type="entry name" value="RESPONSE REGULATOR RCP1-RELATED"/>
    <property type="match status" value="1"/>
</dbReference>
<evidence type="ECO:0000313" key="2">
    <source>
        <dbReference type="EMBL" id="MPN51600.1"/>
    </source>
</evidence>
<organism evidence="2">
    <name type="scientific">bioreactor metagenome</name>
    <dbReference type="NCBI Taxonomy" id="1076179"/>
    <lineage>
        <taxon>unclassified sequences</taxon>
        <taxon>metagenomes</taxon>
        <taxon>ecological metagenomes</taxon>
    </lineage>
</organism>
<dbReference type="InterPro" id="IPR052893">
    <property type="entry name" value="TCS_response_regulator"/>
</dbReference>
<dbReference type="InterPro" id="IPR011006">
    <property type="entry name" value="CheY-like_superfamily"/>
</dbReference>
<name>A0A645IKG5_9ZZZZ</name>
<dbReference type="PANTHER" id="PTHR44520:SF2">
    <property type="entry name" value="RESPONSE REGULATOR RCP1"/>
    <property type="match status" value="1"/>
</dbReference>
<dbReference type="Gene3D" id="3.40.50.2300">
    <property type="match status" value="1"/>
</dbReference>
<dbReference type="CDD" id="cd17557">
    <property type="entry name" value="REC_Rcp-like"/>
    <property type="match status" value="1"/>
</dbReference>
<proteinExistence type="predicted"/>
<feature type="domain" description="Response regulatory" evidence="1">
    <location>
        <begin position="8"/>
        <end position="116"/>
    </location>
</feature>
<accession>A0A645IKG5</accession>